<dbReference type="Gene3D" id="1.25.40.10">
    <property type="entry name" value="Tetratricopeptide repeat domain"/>
    <property type="match status" value="1"/>
</dbReference>
<dbReference type="InterPro" id="IPR033490">
    <property type="entry name" value="LRP130"/>
</dbReference>
<protein>
    <submittedName>
        <fullName evidence="3">LRPPRC</fullName>
    </submittedName>
</protein>
<dbReference type="EMBL" id="CAHIKZ030004146">
    <property type="protein sequence ID" value="CAE1307752.1"/>
    <property type="molecule type" value="Genomic_DNA"/>
</dbReference>
<feature type="repeat" description="PPR" evidence="1">
    <location>
        <begin position="327"/>
        <end position="361"/>
    </location>
</feature>
<comment type="caution">
    <text evidence="3">The sequence shown here is derived from an EMBL/GenBank/DDBJ whole genome shotgun (WGS) entry which is preliminary data.</text>
</comment>
<keyword evidence="4" id="KW-1185">Reference proteome</keyword>
<reference evidence="3" key="1">
    <citation type="submission" date="2021-01" db="EMBL/GenBank/DDBJ databases">
        <authorList>
            <person name="Li R."/>
            <person name="Bekaert M."/>
        </authorList>
    </citation>
    <scope>NUCLEOTIDE SEQUENCE</scope>
    <source>
        <strain evidence="3">Farmed</strain>
    </source>
</reference>
<dbReference type="GO" id="GO:0005634">
    <property type="term" value="C:nucleus"/>
    <property type="evidence" value="ECO:0007669"/>
    <property type="project" value="TreeGrafter"/>
</dbReference>
<feature type="compositionally biased region" description="Low complexity" evidence="2">
    <location>
        <begin position="674"/>
        <end position="683"/>
    </location>
</feature>
<dbReference type="Proteomes" id="UP000597762">
    <property type="component" value="Unassembled WGS sequence"/>
</dbReference>
<dbReference type="GO" id="GO:0005739">
    <property type="term" value="C:mitochondrion"/>
    <property type="evidence" value="ECO:0007669"/>
    <property type="project" value="TreeGrafter"/>
</dbReference>
<dbReference type="OrthoDB" id="185373at2759"/>
<name>A0A812DSX8_ACAPH</name>
<dbReference type="InterPro" id="IPR002885">
    <property type="entry name" value="PPR_rpt"/>
</dbReference>
<dbReference type="GO" id="GO:0003730">
    <property type="term" value="F:mRNA 3'-UTR binding"/>
    <property type="evidence" value="ECO:0007669"/>
    <property type="project" value="TreeGrafter"/>
</dbReference>
<dbReference type="InterPro" id="IPR011990">
    <property type="entry name" value="TPR-like_helical_dom_sf"/>
</dbReference>
<dbReference type="PANTHER" id="PTHR46669">
    <property type="entry name" value="LEUCINE-RICH PPR MOTIF-CONTAINING PROTEIN, MITOCHONDRIAL"/>
    <property type="match status" value="1"/>
</dbReference>
<dbReference type="PANTHER" id="PTHR46669:SF1">
    <property type="entry name" value="LEUCINE-RICH PPR MOTIF-CONTAINING PROTEIN, MITOCHONDRIAL"/>
    <property type="match status" value="1"/>
</dbReference>
<evidence type="ECO:0000313" key="3">
    <source>
        <dbReference type="EMBL" id="CAE1307752.1"/>
    </source>
</evidence>
<evidence type="ECO:0000256" key="2">
    <source>
        <dbReference type="SAM" id="MobiDB-lite"/>
    </source>
</evidence>
<dbReference type="NCBIfam" id="TIGR00756">
    <property type="entry name" value="PPR"/>
    <property type="match status" value="1"/>
</dbReference>
<dbReference type="AlphaFoldDB" id="A0A812DSX8"/>
<feature type="region of interest" description="Disordered" evidence="2">
    <location>
        <begin position="668"/>
        <end position="696"/>
    </location>
</feature>
<dbReference type="PROSITE" id="PS51375">
    <property type="entry name" value="PPR"/>
    <property type="match status" value="1"/>
</dbReference>
<gene>
    <name evidence="3" type="ORF">SPHA_59848</name>
</gene>
<proteinExistence type="predicted"/>
<dbReference type="GO" id="GO:0070129">
    <property type="term" value="P:regulation of mitochondrial translation"/>
    <property type="evidence" value="ECO:0007669"/>
    <property type="project" value="TreeGrafter"/>
</dbReference>
<sequence length="696" mass="79776">MQKINVLLEDSKEMSLNKLPLSEMSTAELTDFVRTTDNKTAKKWLLVRHCATGNITEAEKLKDRLDAEGFLYPPIVLRQLLFLNAAHKKDEEEAMKYLNLLQSQYPEYSDCSRAILNMAALLTENGKVTDAVKILENYAETHGDYIEKQKYNTTYILENDCLTLIKTVVKKEEPTITKQVLQLIFNLGYIKPATFELIEAVMEGYLDRNEQEYCMDILEWIITEYKRAPCIDRLLQMFIKAEDPEKLQKLMDLVIPIHGEMNLLHQLMVNLVDCGHLKKARKVLETPGMRAAMIRLKIGCENMISQNKITELEQLVEITKDMFALDRDEMLFQLIRGYVKVGDFKKAEDVLNQYEEEGFSPSGRTLRYLAKAMKGAGLEISFDVPTIHNEKLNDIMNTEDEILRHVQENRIQTAKDMIRKLEASGHHNSDLLVKIAEFFSKVNKHKEVGWVMQMLADHGDVESLLLLKAKHIAANIDVLNKCVFTAYVNSNRIQELIDHLNENLNSVVSYISVRGMTAIADQHQDHLVYFEELAEKCSLPNQKAILRTLWQTLFYKNPQCPRASAILQKHSEMLNQMSVLGLCQKSVHENKLDVLTEMEKLFYQKKQTIAFIKNHIIQLHAKNGNVEGCLSAFENLKNDGFDESCLKKAVVMQVEKLMTLNQRPIPWKTQTVTDSSSSSSSDSSSDEETEIKGKSQ</sequence>
<accession>A0A812DSX8</accession>
<organism evidence="3 4">
    <name type="scientific">Acanthosepion pharaonis</name>
    <name type="common">Pharaoh cuttlefish</name>
    <name type="synonym">Sepia pharaonis</name>
    <dbReference type="NCBI Taxonomy" id="158019"/>
    <lineage>
        <taxon>Eukaryota</taxon>
        <taxon>Metazoa</taxon>
        <taxon>Spiralia</taxon>
        <taxon>Lophotrochozoa</taxon>
        <taxon>Mollusca</taxon>
        <taxon>Cephalopoda</taxon>
        <taxon>Coleoidea</taxon>
        <taxon>Decapodiformes</taxon>
        <taxon>Sepiida</taxon>
        <taxon>Sepiina</taxon>
        <taxon>Sepiidae</taxon>
        <taxon>Acanthosepion</taxon>
    </lineage>
</organism>
<dbReference type="Pfam" id="PF01535">
    <property type="entry name" value="PPR"/>
    <property type="match status" value="2"/>
</dbReference>
<evidence type="ECO:0000256" key="1">
    <source>
        <dbReference type="PROSITE-ProRule" id="PRU00708"/>
    </source>
</evidence>
<evidence type="ECO:0000313" key="4">
    <source>
        <dbReference type="Proteomes" id="UP000597762"/>
    </source>
</evidence>